<keyword evidence="1 2" id="KW-0129">CBS domain</keyword>
<dbReference type="SUPFAM" id="SSF54631">
    <property type="entry name" value="CBS-domain pair"/>
    <property type="match status" value="2"/>
</dbReference>
<dbReference type="EMBL" id="DRZC01000065">
    <property type="protein sequence ID" value="HHQ80713.1"/>
    <property type="molecule type" value="Genomic_DNA"/>
</dbReference>
<feature type="domain" description="CBS" evidence="3">
    <location>
        <begin position="9"/>
        <end position="65"/>
    </location>
</feature>
<dbReference type="Pfam" id="PF00571">
    <property type="entry name" value="CBS"/>
    <property type="match status" value="4"/>
</dbReference>
<dbReference type="InterPro" id="IPR051257">
    <property type="entry name" value="Diverse_CBS-Domain"/>
</dbReference>
<dbReference type="AlphaFoldDB" id="A0A7J3ZKY2"/>
<dbReference type="Gene3D" id="3.10.580.10">
    <property type="entry name" value="CBS-domain"/>
    <property type="match status" value="2"/>
</dbReference>
<feature type="domain" description="CBS" evidence="3">
    <location>
        <begin position="77"/>
        <end position="137"/>
    </location>
</feature>
<dbReference type="PANTHER" id="PTHR43080:SF2">
    <property type="entry name" value="CBS DOMAIN-CONTAINING PROTEIN"/>
    <property type="match status" value="1"/>
</dbReference>
<reference evidence="4" key="1">
    <citation type="journal article" date="2020" name="mSystems">
        <title>Genome- and Community-Level Interaction Insights into Carbon Utilization and Element Cycling Functions of Hydrothermarchaeota in Hydrothermal Sediment.</title>
        <authorList>
            <person name="Zhou Z."/>
            <person name="Liu Y."/>
            <person name="Xu W."/>
            <person name="Pan J."/>
            <person name="Luo Z.H."/>
            <person name="Li M."/>
        </authorList>
    </citation>
    <scope>NUCLEOTIDE SEQUENCE [LARGE SCALE GENOMIC DNA]</scope>
    <source>
        <strain evidence="4">SpSt-1116</strain>
    </source>
</reference>
<organism evidence="4">
    <name type="scientific">Fervidicoccus fontis</name>
    <dbReference type="NCBI Taxonomy" id="683846"/>
    <lineage>
        <taxon>Archaea</taxon>
        <taxon>Thermoproteota</taxon>
        <taxon>Thermoprotei</taxon>
        <taxon>Fervidicoccales</taxon>
        <taxon>Fervidicoccaceae</taxon>
        <taxon>Fervidicoccus</taxon>
    </lineage>
</organism>
<protein>
    <submittedName>
        <fullName evidence="4">CBS domain-containing protein</fullName>
    </submittedName>
</protein>
<gene>
    <name evidence="4" type="ORF">ENM78_04610</name>
</gene>
<feature type="domain" description="CBS" evidence="3">
    <location>
        <begin position="141"/>
        <end position="198"/>
    </location>
</feature>
<evidence type="ECO:0000256" key="1">
    <source>
        <dbReference type="ARBA" id="ARBA00023122"/>
    </source>
</evidence>
<evidence type="ECO:0000256" key="2">
    <source>
        <dbReference type="PROSITE-ProRule" id="PRU00703"/>
    </source>
</evidence>
<dbReference type="CDD" id="cd04584">
    <property type="entry name" value="CBS_pair_AcuB_like"/>
    <property type="match status" value="1"/>
</dbReference>
<proteinExistence type="predicted"/>
<feature type="domain" description="CBS" evidence="3">
    <location>
        <begin position="227"/>
        <end position="281"/>
    </location>
</feature>
<evidence type="ECO:0000313" key="4">
    <source>
        <dbReference type="EMBL" id="HHQ80713.1"/>
    </source>
</evidence>
<accession>A0A7J3ZKY2</accession>
<comment type="caution">
    <text evidence="4">The sequence shown here is derived from an EMBL/GenBank/DDBJ whole genome shotgun (WGS) entry which is preliminary data.</text>
</comment>
<sequence length="281" mass="31256">MLPKVRDYMSMPVVVVSPSDSLAHARNLMLKHKINRLVVTDDERVVGILTSTDFLKVLRYPELARKAFDELLVRDIMNEDPIVVEENVNIVDVARIMLERGISTLPVVDNSKRLVGIVTKTDLTRAYADVGGGRVKVSEVMDRSPPTVTPFHSLYRIVEAIEEKPYYKVVVVDGEVPVGVIAKRDLVFLDTSRLTRDLKFVKRDALLPKGRTGGVRLYYVPLALDIMSSPPVTTTEKVDLAEAARIMVERGIGCLPVINEEGNLVGLVTKNEVIRVLASLL</sequence>
<dbReference type="SMART" id="SM00116">
    <property type="entry name" value="CBS"/>
    <property type="match status" value="4"/>
</dbReference>
<dbReference type="InterPro" id="IPR046342">
    <property type="entry name" value="CBS_dom_sf"/>
</dbReference>
<dbReference type="InterPro" id="IPR000644">
    <property type="entry name" value="CBS_dom"/>
</dbReference>
<dbReference type="PANTHER" id="PTHR43080">
    <property type="entry name" value="CBS DOMAIN-CONTAINING PROTEIN CBSX3, MITOCHONDRIAL"/>
    <property type="match status" value="1"/>
</dbReference>
<name>A0A7J3ZKY2_9CREN</name>
<dbReference type="PROSITE" id="PS51371">
    <property type="entry name" value="CBS"/>
    <property type="match status" value="4"/>
</dbReference>
<evidence type="ECO:0000259" key="3">
    <source>
        <dbReference type="PROSITE" id="PS51371"/>
    </source>
</evidence>